<evidence type="ECO:0000313" key="2">
    <source>
        <dbReference type="Proteomes" id="UP001338125"/>
    </source>
</evidence>
<dbReference type="EMBL" id="JAVFKD010000002">
    <property type="protein sequence ID" value="KAK5996555.1"/>
    <property type="molecule type" value="Genomic_DNA"/>
</dbReference>
<evidence type="ECO:0000313" key="1">
    <source>
        <dbReference type="EMBL" id="KAK5996555.1"/>
    </source>
</evidence>
<keyword evidence="2" id="KW-1185">Reference proteome</keyword>
<name>A0ABR0SXP5_9HYPO</name>
<reference evidence="1 2" key="1">
    <citation type="submission" date="2024-01" db="EMBL/GenBank/DDBJ databases">
        <title>Complete genome of Cladobotryum mycophilum ATHUM6906.</title>
        <authorList>
            <person name="Christinaki A.C."/>
            <person name="Myridakis A.I."/>
            <person name="Kouvelis V.N."/>
        </authorList>
    </citation>
    <scope>NUCLEOTIDE SEQUENCE [LARGE SCALE GENOMIC DNA]</scope>
    <source>
        <strain evidence="1 2">ATHUM6906</strain>
    </source>
</reference>
<protein>
    <submittedName>
        <fullName evidence="1">Uncharacterized protein</fullName>
    </submittedName>
</protein>
<organism evidence="1 2">
    <name type="scientific">Cladobotryum mycophilum</name>
    <dbReference type="NCBI Taxonomy" id="491253"/>
    <lineage>
        <taxon>Eukaryota</taxon>
        <taxon>Fungi</taxon>
        <taxon>Dikarya</taxon>
        <taxon>Ascomycota</taxon>
        <taxon>Pezizomycotina</taxon>
        <taxon>Sordariomycetes</taxon>
        <taxon>Hypocreomycetidae</taxon>
        <taxon>Hypocreales</taxon>
        <taxon>Hypocreaceae</taxon>
        <taxon>Cladobotryum</taxon>
    </lineage>
</organism>
<comment type="caution">
    <text evidence="1">The sequence shown here is derived from an EMBL/GenBank/DDBJ whole genome shotgun (WGS) entry which is preliminary data.</text>
</comment>
<dbReference type="Proteomes" id="UP001338125">
    <property type="component" value="Unassembled WGS sequence"/>
</dbReference>
<gene>
    <name evidence="1" type="ORF">PT974_01891</name>
</gene>
<proteinExistence type="predicted"/>
<accession>A0ABR0SXP5</accession>
<sequence>MEGFSHRAFCTRPRLQQADVINWQLPRKLQVEVSQAVLGPPRDDSLGTHATDGFNFPQQFANSPPQTFLMVEPGIFKIVPNKHQRRTEAAT</sequence>